<accession>A0A1D1Z6T2</accession>
<protein>
    <submittedName>
        <fullName evidence="2">Bet1-like protein At4g14600</fullName>
    </submittedName>
</protein>
<feature type="non-terminal residue" evidence="2">
    <location>
        <position position="1"/>
    </location>
</feature>
<feature type="non-terminal residue" evidence="2">
    <location>
        <position position="108"/>
    </location>
</feature>
<evidence type="ECO:0000256" key="1">
    <source>
        <dbReference type="SAM" id="MobiDB-lite"/>
    </source>
</evidence>
<gene>
    <name evidence="2" type="primary">At4g14600</name>
    <name evidence="2" type="ORF">g.113120</name>
</gene>
<proteinExistence type="predicted"/>
<sequence>RRVIWSFSSSPSRSTPQKPELRRRSPPSPIPSSPSRSRGGKAASEMANPSLRGPLYSDAPLRSREGMSTRSRSGRTGDGEIQLQIDPMHADLDEHITGLHRQIRQLKG</sequence>
<reference evidence="2" key="1">
    <citation type="submission" date="2015-07" db="EMBL/GenBank/DDBJ databases">
        <title>Transcriptome Assembly of Anthurium amnicola.</title>
        <authorList>
            <person name="Suzuki J."/>
        </authorList>
    </citation>
    <scope>NUCLEOTIDE SEQUENCE</scope>
</reference>
<dbReference type="AlphaFoldDB" id="A0A1D1Z6T2"/>
<name>A0A1D1Z6T2_9ARAE</name>
<feature type="compositionally biased region" description="Low complexity" evidence="1">
    <location>
        <begin position="1"/>
        <end position="14"/>
    </location>
</feature>
<feature type="region of interest" description="Disordered" evidence="1">
    <location>
        <begin position="1"/>
        <end position="81"/>
    </location>
</feature>
<dbReference type="EMBL" id="GDJX01005414">
    <property type="protein sequence ID" value="JAT62522.1"/>
    <property type="molecule type" value="Transcribed_RNA"/>
</dbReference>
<evidence type="ECO:0000313" key="2">
    <source>
        <dbReference type="EMBL" id="JAT62522.1"/>
    </source>
</evidence>
<organism evidence="2">
    <name type="scientific">Anthurium amnicola</name>
    <dbReference type="NCBI Taxonomy" id="1678845"/>
    <lineage>
        <taxon>Eukaryota</taxon>
        <taxon>Viridiplantae</taxon>
        <taxon>Streptophyta</taxon>
        <taxon>Embryophyta</taxon>
        <taxon>Tracheophyta</taxon>
        <taxon>Spermatophyta</taxon>
        <taxon>Magnoliopsida</taxon>
        <taxon>Liliopsida</taxon>
        <taxon>Araceae</taxon>
        <taxon>Pothoideae</taxon>
        <taxon>Potheae</taxon>
        <taxon>Anthurium</taxon>
    </lineage>
</organism>